<evidence type="ECO:0000313" key="2">
    <source>
        <dbReference type="Proteomes" id="UP001595824"/>
    </source>
</evidence>
<keyword evidence="2" id="KW-1185">Reference proteome</keyword>
<name>A0ABV8TCP4_9ACTN</name>
<proteinExistence type="predicted"/>
<reference evidence="2" key="1">
    <citation type="journal article" date="2019" name="Int. J. Syst. Evol. Microbiol.">
        <title>The Global Catalogue of Microorganisms (GCM) 10K type strain sequencing project: providing services to taxonomists for standard genome sequencing and annotation.</title>
        <authorList>
            <consortium name="The Broad Institute Genomics Platform"/>
            <consortium name="The Broad Institute Genome Sequencing Center for Infectious Disease"/>
            <person name="Wu L."/>
            <person name="Ma J."/>
        </authorList>
    </citation>
    <scope>NUCLEOTIDE SEQUENCE [LARGE SCALE GENOMIC DNA]</scope>
    <source>
        <strain evidence="2">PCU 347</strain>
    </source>
</reference>
<dbReference type="RefSeq" id="WP_381738614.1">
    <property type="nucleotide sequence ID" value="NZ_JBHSDP010000011.1"/>
</dbReference>
<accession>A0ABV8TCP4</accession>
<organism evidence="1 2">
    <name type="scientific">Streptomyces andamanensis</name>
    <dbReference type="NCBI Taxonomy" id="1565035"/>
    <lineage>
        <taxon>Bacteria</taxon>
        <taxon>Bacillati</taxon>
        <taxon>Actinomycetota</taxon>
        <taxon>Actinomycetes</taxon>
        <taxon>Kitasatosporales</taxon>
        <taxon>Streptomycetaceae</taxon>
        <taxon>Streptomyces</taxon>
    </lineage>
</organism>
<comment type="caution">
    <text evidence="1">The sequence shown here is derived from an EMBL/GenBank/DDBJ whole genome shotgun (WGS) entry which is preliminary data.</text>
</comment>
<sequence>MTSPRRSYVPLYSIRADRTVYVRPRRARTGYIVDAPVPASPSDRRALKRTEAVRLAQHHAAPAVARQAASLPRRKNARPWGFVGLLGMAGNTGEYEVAAYRNNTYVLGLVRWDTDPLDSTSGADVEQWVYRSRRASTRAYQHAGRARPVPAAAGYHRHREEPHHHA</sequence>
<protein>
    <submittedName>
        <fullName evidence="1">Uncharacterized protein</fullName>
    </submittedName>
</protein>
<dbReference type="Proteomes" id="UP001595824">
    <property type="component" value="Unassembled WGS sequence"/>
</dbReference>
<dbReference type="EMBL" id="JBHSDP010000011">
    <property type="protein sequence ID" value="MFC4328395.1"/>
    <property type="molecule type" value="Genomic_DNA"/>
</dbReference>
<gene>
    <name evidence="1" type="ORF">ACFPC0_11205</name>
</gene>
<evidence type="ECO:0000313" key="1">
    <source>
        <dbReference type="EMBL" id="MFC4328395.1"/>
    </source>
</evidence>